<name>A0ACC3C9T3_PYRYE</name>
<dbReference type="Proteomes" id="UP000798662">
    <property type="component" value="Chromosome 3"/>
</dbReference>
<comment type="caution">
    <text evidence="1">The sequence shown here is derived from an EMBL/GenBank/DDBJ whole genome shotgun (WGS) entry which is preliminary data.</text>
</comment>
<keyword evidence="2" id="KW-1185">Reference proteome</keyword>
<proteinExistence type="predicted"/>
<reference evidence="1" key="1">
    <citation type="submission" date="2019-11" db="EMBL/GenBank/DDBJ databases">
        <title>Nori genome reveals adaptations in red seaweeds to the harsh intertidal environment.</title>
        <authorList>
            <person name="Wang D."/>
            <person name="Mao Y."/>
        </authorList>
    </citation>
    <scope>NUCLEOTIDE SEQUENCE</scope>
    <source>
        <tissue evidence="1">Gametophyte</tissue>
    </source>
</reference>
<accession>A0ACC3C9T3</accession>
<protein>
    <submittedName>
        <fullName evidence="1">Uncharacterized protein</fullName>
    </submittedName>
</protein>
<evidence type="ECO:0000313" key="2">
    <source>
        <dbReference type="Proteomes" id="UP000798662"/>
    </source>
</evidence>
<sequence>MAPPGAPAFAGLCPLAAAPERALGVCGSRRPRRAAAAPAMTLSSPAAAGSGGAPDAAAAPAAPADDGADPFPLVSAGTPAAAALWTNAIRDVPMTELHDNSGLSEAEMAAERAAWDAANEGARLTGTDPVVPTDAMAFFRARAGTWASWRVTHHLAFRRSETGESAIKMVVLPPTDERIVSLCADNDVGADEEVVGGCHVTWQATMAWDAEGENHAGETVFALVPEKGSNGARGRMLRDRGYAEIVPIAGTYFMDAAGGLNLITPYDGGEVVERFVFDGPDMVHRASTVCRFGGMGTATFSTERRMECTPPVADVAFDHDMLVQGGPGLSPDDRSLDGSEGGAGSGSSVGGKTFQSRLGAATAARAAAASGGKPSGVMAHRSRYSWRGGSLAMTLSLVLQAVTAAGASVASIRQSVTPVSWAISTDNLTIAAPECFFGQAGDLISMVTATEECAPLCIGNAQCTHFDWSEPNRGRCQLKGGPVTLADAQSSSTPGAICGVVLPGSRVRRQDDGSGRVGRAFTLVGSFAGGAATAAVVAGLLVWWARRKRSAAPAGKRDAEGGGDVPGAETAHLRAADDQGGNKSTAVAPQFAAGVPAPRELATTYAAEGFAAGAATGSAVWPTARAAVGDVERTGVPGAQWPAGAAGRQGYRMSSAGIVTVWEPPHPPAAPQSTEAMGREAGPRQLRALGPPPSPPPELWVTQDVVEWRARQSSLSTPPESSPSGS</sequence>
<dbReference type="EMBL" id="CM020620">
    <property type="protein sequence ID" value="KAK1866970.1"/>
    <property type="molecule type" value="Genomic_DNA"/>
</dbReference>
<gene>
    <name evidence="1" type="ORF">I4F81_009482</name>
</gene>
<evidence type="ECO:0000313" key="1">
    <source>
        <dbReference type="EMBL" id="KAK1866970.1"/>
    </source>
</evidence>
<organism evidence="1 2">
    <name type="scientific">Pyropia yezoensis</name>
    <name type="common">Susabi-nori</name>
    <name type="synonym">Porphyra yezoensis</name>
    <dbReference type="NCBI Taxonomy" id="2788"/>
    <lineage>
        <taxon>Eukaryota</taxon>
        <taxon>Rhodophyta</taxon>
        <taxon>Bangiophyceae</taxon>
        <taxon>Bangiales</taxon>
        <taxon>Bangiaceae</taxon>
        <taxon>Pyropia</taxon>
    </lineage>
</organism>